<sequence>MSMQCAHDDRVRAFVAAIKRENEEKEEAVVECDAAEVQPLEASTAAAPPSEPDAYPRAAETAPKEARTTAVPVATQREKTRETLAAEATAWLAERGIVAPPRVPLAKRQPAAQAIGMASKREEAHAKVVVATGASLGEQSVSGGTAEYNDARDGVIDAETSEDVSASGIDQLLEFRTHLGNEQWRVRWLVDGEESCSWEVWRVIDTVTLRRRADILKQEATQVQTEL</sequence>
<reference evidence="2" key="1">
    <citation type="submission" date="2021-01" db="EMBL/GenBank/DDBJ databases">
        <authorList>
            <person name="Corre E."/>
            <person name="Pelletier E."/>
            <person name="Niang G."/>
            <person name="Scheremetjew M."/>
            <person name="Finn R."/>
            <person name="Kale V."/>
            <person name="Holt S."/>
            <person name="Cochrane G."/>
            <person name="Meng A."/>
            <person name="Brown T."/>
            <person name="Cohen L."/>
        </authorList>
    </citation>
    <scope>NUCLEOTIDE SEQUENCE</scope>
    <source>
        <strain evidence="2">CCMP281</strain>
    </source>
</reference>
<proteinExistence type="predicted"/>
<accession>A0A7S3ASJ2</accession>
<protein>
    <recommendedName>
        <fullName evidence="3">Chromo domain-containing protein</fullName>
    </recommendedName>
</protein>
<evidence type="ECO:0008006" key="3">
    <source>
        <dbReference type="Google" id="ProtNLM"/>
    </source>
</evidence>
<organism evidence="2">
    <name type="scientific">Haptolina ericina</name>
    <dbReference type="NCBI Taxonomy" id="156174"/>
    <lineage>
        <taxon>Eukaryota</taxon>
        <taxon>Haptista</taxon>
        <taxon>Haptophyta</taxon>
        <taxon>Prymnesiophyceae</taxon>
        <taxon>Prymnesiales</taxon>
        <taxon>Prymnesiaceae</taxon>
        <taxon>Haptolina</taxon>
    </lineage>
</organism>
<feature type="compositionally biased region" description="Low complexity" evidence="1">
    <location>
        <begin position="35"/>
        <end position="48"/>
    </location>
</feature>
<dbReference type="AlphaFoldDB" id="A0A7S3ASJ2"/>
<evidence type="ECO:0000313" key="2">
    <source>
        <dbReference type="EMBL" id="CAE0111789.1"/>
    </source>
</evidence>
<gene>
    <name evidence="2" type="ORF">HERI1096_LOCUS12449</name>
</gene>
<name>A0A7S3ASJ2_9EUKA</name>
<dbReference type="EMBL" id="HBHX01022389">
    <property type="protein sequence ID" value="CAE0111789.1"/>
    <property type="molecule type" value="Transcribed_RNA"/>
</dbReference>
<feature type="region of interest" description="Disordered" evidence="1">
    <location>
        <begin position="27"/>
        <end position="77"/>
    </location>
</feature>
<evidence type="ECO:0000256" key="1">
    <source>
        <dbReference type="SAM" id="MobiDB-lite"/>
    </source>
</evidence>